<dbReference type="EMBL" id="CATOUU010000997">
    <property type="protein sequence ID" value="CAI9965895.1"/>
    <property type="molecule type" value="Genomic_DNA"/>
</dbReference>
<sequence length="230" mass="27076">MQPEKTLQQYFEEFRKQKQNSLRKIKQNPTPKNRSAEQKQVLREKFLSLLHSHAGVPYCRRNHPSDSDLFNYSYELDCCALVRQAIKQMEDELDIKLGLWNQAYFFDVLPLKYESHTQIVPGDLILYIGKYPGEKQQKHNVVHVEVYEGTETKPERCFGSRWNDGVVQYFDSYQFKASTWTLEKIWFCSIDTWLDGVCTSCCEEHPWEIEEGKGIGKKSIFYDASDYTAE</sequence>
<protein>
    <recommendedName>
        <fullName evidence="5">NlpC/P60 domain-containing protein</fullName>
    </recommendedName>
</protein>
<organism evidence="2">
    <name type="scientific">Hexamita inflata</name>
    <dbReference type="NCBI Taxonomy" id="28002"/>
    <lineage>
        <taxon>Eukaryota</taxon>
        <taxon>Metamonada</taxon>
        <taxon>Diplomonadida</taxon>
        <taxon>Hexamitidae</taxon>
        <taxon>Hexamitinae</taxon>
        <taxon>Hexamita</taxon>
    </lineage>
</organism>
<keyword evidence="4" id="KW-1185">Reference proteome</keyword>
<feature type="region of interest" description="Disordered" evidence="1">
    <location>
        <begin position="18"/>
        <end position="38"/>
    </location>
</feature>
<evidence type="ECO:0000313" key="2">
    <source>
        <dbReference type="EMBL" id="CAI9965895.1"/>
    </source>
</evidence>
<evidence type="ECO:0000313" key="3">
    <source>
        <dbReference type="EMBL" id="CAL6064538.1"/>
    </source>
</evidence>
<gene>
    <name evidence="3" type="ORF">HINF_LOCUS51402</name>
    <name evidence="2" type="ORF">HINF_LOCUS53540</name>
</gene>
<reference evidence="2" key="1">
    <citation type="submission" date="2023-06" db="EMBL/GenBank/DDBJ databases">
        <authorList>
            <person name="Kurt Z."/>
        </authorList>
    </citation>
    <scope>NUCLEOTIDE SEQUENCE</scope>
</reference>
<comment type="caution">
    <text evidence="2">The sequence shown here is derived from an EMBL/GenBank/DDBJ whole genome shotgun (WGS) entry which is preliminary data.</text>
</comment>
<accession>A0AA86QWF2</accession>
<dbReference type="PANTHER" id="PTHR47664:SF1">
    <property type="entry name" value="CHROMOSOME UNDETERMINED SCAFFOLD_14, WHOLE GENOME SHOTGUN SEQUENCE"/>
    <property type="match status" value="1"/>
</dbReference>
<dbReference type="Proteomes" id="UP001642409">
    <property type="component" value="Unassembled WGS sequence"/>
</dbReference>
<reference evidence="3 4" key="2">
    <citation type="submission" date="2024-07" db="EMBL/GenBank/DDBJ databases">
        <authorList>
            <person name="Akdeniz Z."/>
        </authorList>
    </citation>
    <scope>NUCLEOTIDE SEQUENCE [LARGE SCALE GENOMIC DNA]</scope>
</reference>
<name>A0AA86QWF2_9EUKA</name>
<evidence type="ECO:0008006" key="5">
    <source>
        <dbReference type="Google" id="ProtNLM"/>
    </source>
</evidence>
<dbReference type="AlphaFoldDB" id="A0AA86QWF2"/>
<evidence type="ECO:0000256" key="1">
    <source>
        <dbReference type="SAM" id="MobiDB-lite"/>
    </source>
</evidence>
<dbReference type="Gene3D" id="3.90.1720.10">
    <property type="entry name" value="endopeptidase domain like (from Nostoc punctiforme)"/>
    <property type="match status" value="1"/>
</dbReference>
<dbReference type="EMBL" id="CAXDID020000251">
    <property type="protein sequence ID" value="CAL6064538.1"/>
    <property type="molecule type" value="Genomic_DNA"/>
</dbReference>
<dbReference type="PANTHER" id="PTHR47664">
    <property type="entry name" value="NLPC_P60 DOMAIN-CONTAINING PROTEIN"/>
    <property type="match status" value="1"/>
</dbReference>
<proteinExistence type="predicted"/>
<evidence type="ECO:0000313" key="4">
    <source>
        <dbReference type="Proteomes" id="UP001642409"/>
    </source>
</evidence>